<evidence type="ECO:0000256" key="1">
    <source>
        <dbReference type="SAM" id="MobiDB-lite"/>
    </source>
</evidence>
<sequence length="471" mass="51898">MSLLRAAGSKLGKASRVGALAVPTSSLSGGPVANVRRFIGDPFDQYLARLGLVKKIMPNDKGSSLYRAVCESLSMDQREHAALQQFVEDQLLFQYHMQRIEDGLPRVNKIEDTLRTVAHLLSVDLHVYRGVGERPVIYKGSTDEGSSTKVMLCETSRGHFDLVITREDHTDLALAQTILYEALYIGVFGFSRDVIKESIDKVRADMDTVGVDVQTPIPEDMPEQSNEGFAFNDEGNDMPSLRAWRPPIPYSSVKALDPSVYRNLAYDLHLKSKKHSGDHQSALQCGSPCFVMEGESFYRAYVLSVPDKNSRLVLVNGIERRISVSKLLPMSTHTSPNQSLPYSSASNDTELSSEGCPQTIPQWTSTLPAPAPYAFTYNRTESFSFQYLCPMVPNGFATPSLNSDVGSFPYYYAPNLSSGECVSVISFGAPAYSDQYMTSCSYQYGDASGLPYSADVHYESTSVQNGAYSIT</sequence>
<evidence type="ECO:0000313" key="2">
    <source>
        <dbReference type="EMBL" id="KAK5984936.1"/>
    </source>
</evidence>
<dbReference type="EMBL" id="WIXE01002312">
    <property type="protein sequence ID" value="KAK5984936.1"/>
    <property type="molecule type" value="Genomic_DNA"/>
</dbReference>
<keyword evidence="3" id="KW-1185">Reference proteome</keyword>
<feature type="region of interest" description="Disordered" evidence="1">
    <location>
        <begin position="330"/>
        <end position="355"/>
    </location>
</feature>
<organism evidence="2 3">
    <name type="scientific">Trichostrongylus colubriformis</name>
    <name type="common">Black scour worm</name>
    <dbReference type="NCBI Taxonomy" id="6319"/>
    <lineage>
        <taxon>Eukaryota</taxon>
        <taxon>Metazoa</taxon>
        <taxon>Ecdysozoa</taxon>
        <taxon>Nematoda</taxon>
        <taxon>Chromadorea</taxon>
        <taxon>Rhabditida</taxon>
        <taxon>Rhabditina</taxon>
        <taxon>Rhabditomorpha</taxon>
        <taxon>Strongyloidea</taxon>
        <taxon>Trichostrongylidae</taxon>
        <taxon>Trichostrongylus</taxon>
    </lineage>
</organism>
<name>A0AAN8FR31_TRICO</name>
<dbReference type="Proteomes" id="UP001331761">
    <property type="component" value="Unassembled WGS sequence"/>
</dbReference>
<gene>
    <name evidence="2" type="ORF">GCK32_001006</name>
</gene>
<feature type="compositionally biased region" description="Polar residues" evidence="1">
    <location>
        <begin position="331"/>
        <end position="355"/>
    </location>
</feature>
<proteinExistence type="predicted"/>
<reference evidence="2 3" key="1">
    <citation type="submission" date="2019-10" db="EMBL/GenBank/DDBJ databases">
        <title>Assembly and Annotation for the nematode Trichostrongylus colubriformis.</title>
        <authorList>
            <person name="Martin J."/>
        </authorList>
    </citation>
    <scope>NUCLEOTIDE SEQUENCE [LARGE SCALE GENOMIC DNA]</scope>
    <source>
        <strain evidence="2">G859</strain>
        <tissue evidence="2">Whole worm</tissue>
    </source>
</reference>
<accession>A0AAN8FR31</accession>
<protein>
    <submittedName>
        <fullName evidence="2">Uncharacterized protein</fullName>
    </submittedName>
</protein>
<evidence type="ECO:0000313" key="3">
    <source>
        <dbReference type="Proteomes" id="UP001331761"/>
    </source>
</evidence>
<dbReference type="AlphaFoldDB" id="A0AAN8FR31"/>
<comment type="caution">
    <text evidence="2">The sequence shown here is derived from an EMBL/GenBank/DDBJ whole genome shotgun (WGS) entry which is preliminary data.</text>
</comment>